<dbReference type="AlphaFoldDB" id="A0A1H8KN64"/>
<dbReference type="EMBL" id="FODF01000037">
    <property type="protein sequence ID" value="SEN94382.1"/>
    <property type="molecule type" value="Genomic_DNA"/>
</dbReference>
<accession>A0A1H8KN64</accession>
<keyword evidence="1" id="KW-0472">Membrane</keyword>
<sequence length="46" mass="5480">MKKLNKKEKINKMSVDRMGVNILGAIKYGFLIILEYICMYLRWANQ</sequence>
<keyword evidence="1" id="KW-0812">Transmembrane</keyword>
<keyword evidence="3" id="KW-1185">Reference proteome</keyword>
<organism evidence="2 3">
    <name type="scientific">Peptostreptococcus russellii</name>
    <dbReference type="NCBI Taxonomy" id="215200"/>
    <lineage>
        <taxon>Bacteria</taxon>
        <taxon>Bacillati</taxon>
        <taxon>Bacillota</taxon>
        <taxon>Clostridia</taxon>
        <taxon>Peptostreptococcales</taxon>
        <taxon>Peptostreptococcaceae</taxon>
        <taxon>Peptostreptococcus</taxon>
    </lineage>
</organism>
<evidence type="ECO:0000313" key="3">
    <source>
        <dbReference type="Proteomes" id="UP000199512"/>
    </source>
</evidence>
<name>A0A1H8KN64_9FIRM</name>
<feature type="transmembrane region" description="Helical" evidence="1">
    <location>
        <begin position="20"/>
        <end position="43"/>
    </location>
</feature>
<keyword evidence="1" id="KW-1133">Transmembrane helix</keyword>
<dbReference type="STRING" id="215200.SAMN05216454_1374"/>
<gene>
    <name evidence="2" type="ORF">SAMN05216454_1374</name>
</gene>
<proteinExistence type="predicted"/>
<protein>
    <submittedName>
        <fullName evidence="2">Uncharacterized protein</fullName>
    </submittedName>
</protein>
<dbReference type="Proteomes" id="UP000199512">
    <property type="component" value="Unassembled WGS sequence"/>
</dbReference>
<evidence type="ECO:0000256" key="1">
    <source>
        <dbReference type="SAM" id="Phobius"/>
    </source>
</evidence>
<reference evidence="2 3" key="1">
    <citation type="submission" date="2016-10" db="EMBL/GenBank/DDBJ databases">
        <authorList>
            <person name="de Groot N.N."/>
        </authorList>
    </citation>
    <scope>NUCLEOTIDE SEQUENCE [LARGE SCALE GENOMIC DNA]</scope>
    <source>
        <strain evidence="2 3">Calf135</strain>
    </source>
</reference>
<evidence type="ECO:0000313" key="2">
    <source>
        <dbReference type="EMBL" id="SEN94382.1"/>
    </source>
</evidence>